<accession>A0A562KCY5</accession>
<gene>
    <name evidence="1" type="ORF">IQ35_02149</name>
</gene>
<proteinExistence type="predicted"/>
<sequence length="46" mass="5109">MIRFGNVEVMTNIEGVLEEIMAVARNYPSPSHRYAAGPFLSQGKRA</sequence>
<dbReference type="Proteomes" id="UP000316624">
    <property type="component" value="Unassembled WGS sequence"/>
</dbReference>
<dbReference type="EMBL" id="VLKK01000007">
    <property type="protein sequence ID" value="TWH93242.1"/>
    <property type="molecule type" value="Genomic_DNA"/>
</dbReference>
<evidence type="ECO:0000313" key="2">
    <source>
        <dbReference type="Proteomes" id="UP000316624"/>
    </source>
</evidence>
<keyword evidence="2" id="KW-1185">Reference proteome</keyword>
<organism evidence="1 2">
    <name type="scientific">Sphingobium wenxiniae (strain DSM 21828 / CGMCC 1.7748 / JZ-1)</name>
    <dbReference type="NCBI Taxonomy" id="595605"/>
    <lineage>
        <taxon>Bacteria</taxon>
        <taxon>Pseudomonadati</taxon>
        <taxon>Pseudomonadota</taxon>
        <taxon>Alphaproteobacteria</taxon>
        <taxon>Sphingomonadales</taxon>
        <taxon>Sphingomonadaceae</taxon>
        <taxon>Sphingobium</taxon>
    </lineage>
</organism>
<comment type="caution">
    <text evidence="1">The sequence shown here is derived from an EMBL/GenBank/DDBJ whole genome shotgun (WGS) entry which is preliminary data.</text>
</comment>
<evidence type="ECO:0000313" key="1">
    <source>
        <dbReference type="EMBL" id="TWH93242.1"/>
    </source>
</evidence>
<dbReference type="AlphaFoldDB" id="A0A562KCY5"/>
<protein>
    <submittedName>
        <fullName evidence="1">Uncharacterized protein</fullName>
    </submittedName>
</protein>
<reference evidence="1 2" key="1">
    <citation type="journal article" date="2015" name="Stand. Genomic Sci.">
        <title>Genomic Encyclopedia of Bacterial and Archaeal Type Strains, Phase III: the genomes of soil and plant-associated and newly described type strains.</title>
        <authorList>
            <person name="Whitman W.B."/>
            <person name="Woyke T."/>
            <person name="Klenk H.P."/>
            <person name="Zhou Y."/>
            <person name="Lilburn T.G."/>
            <person name="Beck B.J."/>
            <person name="De Vos P."/>
            <person name="Vandamme P."/>
            <person name="Eisen J.A."/>
            <person name="Garrity G."/>
            <person name="Hugenholtz P."/>
            <person name="Kyrpides N.C."/>
        </authorList>
    </citation>
    <scope>NUCLEOTIDE SEQUENCE [LARGE SCALE GENOMIC DNA]</scope>
    <source>
        <strain evidence="1 2">CGMCC 1.7748</strain>
    </source>
</reference>
<name>A0A562KCY5_SPHWJ</name>